<reference evidence="11" key="1">
    <citation type="submission" date="2020-06" db="EMBL/GenBank/DDBJ databases">
        <authorList>
            <person name="Sheng S."/>
        </authorList>
    </citation>
    <scope>NUCLEOTIDE SEQUENCE</scope>
    <source>
        <tissue evidence="11">Antenna</tissue>
    </source>
</reference>
<dbReference type="PANTHER" id="PTHR21137:SF35">
    <property type="entry name" value="ODORANT RECEPTOR 19A-RELATED"/>
    <property type="match status" value="1"/>
</dbReference>
<evidence type="ECO:0000256" key="5">
    <source>
        <dbReference type="ARBA" id="ARBA00022725"/>
    </source>
</evidence>
<proteinExistence type="evidence at transcript level"/>
<evidence type="ECO:0000256" key="1">
    <source>
        <dbReference type="ARBA" id="ARBA00004651"/>
    </source>
</evidence>
<evidence type="ECO:0000256" key="6">
    <source>
        <dbReference type="ARBA" id="ARBA00022989"/>
    </source>
</evidence>
<dbReference type="EMBL" id="MT670977">
    <property type="protein sequence ID" value="QNL14981.1"/>
    <property type="molecule type" value="mRNA"/>
</dbReference>
<feature type="transmembrane region" description="Helical" evidence="10">
    <location>
        <begin position="263"/>
        <end position="282"/>
    </location>
</feature>
<accession>A0A7G8Z956</accession>
<evidence type="ECO:0000256" key="10">
    <source>
        <dbReference type="RuleBase" id="RU351113"/>
    </source>
</evidence>
<dbReference type="PANTHER" id="PTHR21137">
    <property type="entry name" value="ODORANT RECEPTOR"/>
    <property type="match status" value="1"/>
</dbReference>
<evidence type="ECO:0000256" key="7">
    <source>
        <dbReference type="ARBA" id="ARBA00023136"/>
    </source>
</evidence>
<organism evidence="11">
    <name type="scientific">Aulacocentrum confusum</name>
    <dbReference type="NCBI Taxonomy" id="2767324"/>
    <lineage>
        <taxon>Eukaryota</taxon>
        <taxon>Metazoa</taxon>
        <taxon>Ecdysozoa</taxon>
        <taxon>Arthropoda</taxon>
        <taxon>Hexapoda</taxon>
        <taxon>Insecta</taxon>
        <taxon>Pterygota</taxon>
        <taxon>Neoptera</taxon>
        <taxon>Endopterygota</taxon>
        <taxon>Hymenoptera</taxon>
        <taxon>Apocrita</taxon>
        <taxon>Ichneumonoidea</taxon>
        <taxon>Braconidae</taxon>
        <taxon>Macrocentrinae</taxon>
        <taxon>Aulacocentrum</taxon>
    </lineage>
</organism>
<evidence type="ECO:0000256" key="4">
    <source>
        <dbReference type="ARBA" id="ARBA00022692"/>
    </source>
</evidence>
<keyword evidence="4 10" id="KW-0812">Transmembrane</keyword>
<feature type="transmembrane region" description="Helical" evidence="10">
    <location>
        <begin position="362"/>
        <end position="381"/>
    </location>
</feature>
<dbReference type="GO" id="GO:0004984">
    <property type="term" value="F:olfactory receptor activity"/>
    <property type="evidence" value="ECO:0007669"/>
    <property type="project" value="InterPro"/>
</dbReference>
<dbReference type="Pfam" id="PF02949">
    <property type="entry name" value="7tm_6"/>
    <property type="match status" value="1"/>
</dbReference>
<keyword evidence="3 10" id="KW-0716">Sensory transduction</keyword>
<evidence type="ECO:0000256" key="9">
    <source>
        <dbReference type="ARBA" id="ARBA00023224"/>
    </source>
</evidence>
<name>A0A7G8Z956_9HYME</name>
<keyword evidence="5 10" id="KW-0552">Olfaction</keyword>
<evidence type="ECO:0000256" key="3">
    <source>
        <dbReference type="ARBA" id="ARBA00022606"/>
    </source>
</evidence>
<feature type="transmembrane region" description="Helical" evidence="10">
    <location>
        <begin position="294"/>
        <end position="313"/>
    </location>
</feature>
<keyword evidence="8 10" id="KW-0675">Receptor</keyword>
<feature type="transmembrane region" description="Helical" evidence="10">
    <location>
        <begin position="33"/>
        <end position="59"/>
    </location>
</feature>
<comment type="caution">
    <text evidence="10">Lacks conserved residue(s) required for the propagation of feature annotation.</text>
</comment>
<evidence type="ECO:0000313" key="11">
    <source>
        <dbReference type="EMBL" id="QNL14981.1"/>
    </source>
</evidence>
<comment type="subcellular location">
    <subcellularLocation>
        <location evidence="1 10">Cell membrane</location>
        <topology evidence="1 10">Multi-pass membrane protein</topology>
    </subcellularLocation>
</comment>
<keyword evidence="2" id="KW-1003">Cell membrane</keyword>
<feature type="transmembrane region" description="Helical" evidence="10">
    <location>
        <begin position="187"/>
        <end position="210"/>
    </location>
</feature>
<keyword evidence="6 10" id="KW-1133">Transmembrane helix</keyword>
<dbReference type="GO" id="GO:0007165">
    <property type="term" value="P:signal transduction"/>
    <property type="evidence" value="ECO:0007669"/>
    <property type="project" value="UniProtKB-KW"/>
</dbReference>
<evidence type="ECO:0000256" key="2">
    <source>
        <dbReference type="ARBA" id="ARBA00022475"/>
    </source>
</evidence>
<comment type="similarity">
    <text evidence="10">Belongs to the insect chemoreceptor superfamily. Heteromeric odorant receptor channel (TC 1.A.69) family.</text>
</comment>
<gene>
    <name evidence="11" type="primary">OR37</name>
</gene>
<evidence type="ECO:0000256" key="8">
    <source>
        <dbReference type="ARBA" id="ARBA00023170"/>
    </source>
</evidence>
<dbReference type="InterPro" id="IPR004117">
    <property type="entry name" value="7tm6_olfct_rcpt"/>
</dbReference>
<sequence>MTGDKLSEYLIFRSSVKRVLLIVGLWPKENPSIFYRFLPLLQLTLNFSTVLASAGFVRLHINNMNRAIKGISVIISFTGNVLKSLCLLLNRQNAKKLHDILDSKFFKLLDKPDLSNVILDEVTIFRRLASLMTSLTYVSCFIYITRPIITIIYQQLQHIHPIRYGLVLPGVYPWKIVPNGLLYKMHYVLGAMSAILAFAVTTGLDLLFSLDVFQLMAQFRDMSRRIGKINAKNGDIEALQQCVIQYEILIQCRDILQKIYGPILLWTMIVNAGTLCCQMFEFVKMSEISAQRAIFAFVYILFKLLETFHYAWVGSRLTEETEKYKAAIYACNWHGNKRFMSSMVIMLGQKPWILTACNFSNISINIFTNVLNTALSYFFLLKTVQDKNI</sequence>
<protein>
    <recommendedName>
        <fullName evidence="10">Odorant receptor</fullName>
    </recommendedName>
</protein>
<keyword evidence="9 10" id="KW-0807">Transducer</keyword>
<dbReference type="GO" id="GO:0005886">
    <property type="term" value="C:plasma membrane"/>
    <property type="evidence" value="ECO:0007669"/>
    <property type="project" value="UniProtKB-SubCell"/>
</dbReference>
<keyword evidence="7 10" id="KW-0472">Membrane</keyword>
<dbReference type="AlphaFoldDB" id="A0A7G8Z956"/>
<dbReference type="GO" id="GO:0005549">
    <property type="term" value="F:odorant binding"/>
    <property type="evidence" value="ECO:0007669"/>
    <property type="project" value="InterPro"/>
</dbReference>